<feature type="region of interest" description="Disordered" evidence="4">
    <location>
        <begin position="635"/>
        <end position="681"/>
    </location>
</feature>
<dbReference type="InterPro" id="IPR011760">
    <property type="entry name" value="PsdUridine_synth_TruD_insert"/>
</dbReference>
<dbReference type="AlphaFoldDB" id="A0AA38UEA0"/>
<feature type="compositionally biased region" description="Gly residues" evidence="4">
    <location>
        <begin position="264"/>
        <end position="274"/>
    </location>
</feature>
<dbReference type="EMBL" id="MU806216">
    <property type="protein sequence ID" value="KAJ3837885.1"/>
    <property type="molecule type" value="Genomic_DNA"/>
</dbReference>
<feature type="region of interest" description="Disordered" evidence="4">
    <location>
        <begin position="312"/>
        <end position="362"/>
    </location>
</feature>
<evidence type="ECO:0000256" key="3">
    <source>
        <dbReference type="ARBA" id="ARBA00023235"/>
    </source>
</evidence>
<keyword evidence="3" id="KW-0413">Isomerase</keyword>
<dbReference type="InterPro" id="IPR001656">
    <property type="entry name" value="PsdUridine_synth_TruD"/>
</dbReference>
<dbReference type="InterPro" id="IPR020119">
    <property type="entry name" value="PsdUridine_synth_TruD_CS"/>
</dbReference>
<evidence type="ECO:0000256" key="4">
    <source>
        <dbReference type="SAM" id="MobiDB-lite"/>
    </source>
</evidence>
<dbReference type="GO" id="GO:0001522">
    <property type="term" value="P:pseudouridine synthesis"/>
    <property type="evidence" value="ECO:0007669"/>
    <property type="project" value="InterPro"/>
</dbReference>
<organism evidence="6 7">
    <name type="scientific">Lentinula raphanica</name>
    <dbReference type="NCBI Taxonomy" id="153919"/>
    <lineage>
        <taxon>Eukaryota</taxon>
        <taxon>Fungi</taxon>
        <taxon>Dikarya</taxon>
        <taxon>Basidiomycota</taxon>
        <taxon>Agaricomycotina</taxon>
        <taxon>Agaricomycetes</taxon>
        <taxon>Agaricomycetidae</taxon>
        <taxon>Agaricales</taxon>
        <taxon>Marasmiineae</taxon>
        <taxon>Omphalotaceae</taxon>
        <taxon>Lentinula</taxon>
    </lineage>
</organism>
<proteinExistence type="inferred from homology"/>
<feature type="compositionally biased region" description="Basic and acidic residues" evidence="4">
    <location>
        <begin position="275"/>
        <end position="297"/>
    </location>
</feature>
<dbReference type="PANTHER" id="PTHR13326:SF21">
    <property type="entry name" value="PSEUDOURIDYLATE SYNTHASE PUS7L"/>
    <property type="match status" value="1"/>
</dbReference>
<feature type="region of interest" description="Disordered" evidence="4">
    <location>
        <begin position="120"/>
        <end position="187"/>
    </location>
</feature>
<feature type="compositionally biased region" description="Basic and acidic residues" evidence="4">
    <location>
        <begin position="167"/>
        <end position="183"/>
    </location>
</feature>
<dbReference type="PANTHER" id="PTHR13326">
    <property type="entry name" value="TRNA PSEUDOURIDINE SYNTHASE D"/>
    <property type="match status" value="1"/>
</dbReference>
<dbReference type="InterPro" id="IPR042214">
    <property type="entry name" value="TruD_catalytic"/>
</dbReference>
<feature type="region of interest" description="Disordered" evidence="4">
    <location>
        <begin position="209"/>
        <end position="297"/>
    </location>
</feature>
<dbReference type="Proteomes" id="UP001163846">
    <property type="component" value="Unassembled WGS sequence"/>
</dbReference>
<dbReference type="GO" id="GO:0009982">
    <property type="term" value="F:pseudouridine synthase activity"/>
    <property type="evidence" value="ECO:0007669"/>
    <property type="project" value="InterPro"/>
</dbReference>
<dbReference type="Gene3D" id="3.30.2350.20">
    <property type="entry name" value="TruD, catalytic domain"/>
    <property type="match status" value="2"/>
</dbReference>
<keyword evidence="7" id="KW-1185">Reference proteome</keyword>
<feature type="compositionally biased region" description="Basic and acidic residues" evidence="4">
    <location>
        <begin position="340"/>
        <end position="355"/>
    </location>
</feature>
<dbReference type="GO" id="GO:0003723">
    <property type="term" value="F:RNA binding"/>
    <property type="evidence" value="ECO:0007669"/>
    <property type="project" value="InterPro"/>
</dbReference>
<evidence type="ECO:0000256" key="1">
    <source>
        <dbReference type="ARBA" id="ARBA00007953"/>
    </source>
</evidence>
<comment type="similarity">
    <text evidence="1">Belongs to the pseudouridine synthase TruD family.</text>
</comment>
<dbReference type="CDD" id="cd02576">
    <property type="entry name" value="PseudoU_synth_ScPUS7"/>
    <property type="match status" value="1"/>
</dbReference>
<sequence>MSDSISSNVHERENDEEDVERGHKRPKIDASEATASDDTSEATTEKPHILPPSHSLLGVPLPIIKDGRAITFLETDVGISEYVGRGVSKVEGIIKQRFTDFLVNEVDLDGNVIHLKSLAMPESSKKSQTEAPASSSDGQVKANETEPVPVVSTDEVPPQNTTQNTTSDHRGLTSEAEKPKEPWPESFNTELQPYLTETAIAQLKEMFLQGPEPPRIPDSGWGGRAVRASTEDASSNQSEAPAPEPESNDRGRRGRGRGRDRGGGRGGRGGGGRGGDSRREDHRKVISEPIGSKETRTAFHQVIRRLFDGKLDSETDTSTPATDEGSKIVIKWSRRGVGRGGRERRDGDGGSERPSRGTFPPYIHFTLQKTNRDTQDALSHLSRMLKISVKDLSVAGTKDKRGVTVQRVSLKRNNKTVEDVWKLANSVVNGRKTAEEAVKERGERGVRIADLNYRKASLELGLLKGNAFVITLRSVQVDSMETLDKALSTVKNAGFINYYGMQRFGTASVPTHAIGLALLQSDWQKAASLIMQPRHGEHPDVDAARKAWLVEHDLDKALSLMPRRVVAERCLLESYKKQKGDTRNAMGALSTIPRNLRLMYVHAYQSYVWNAIVSERIRIHGAEKPLVGDLVFEVDPDTKTGDGQIPAKDENEDENDDATDKGLSNRARKKLTRKPWSPPQVKTLTEEELDQYTMLDVIMPLPGTDVAYPGGQLGERYREFLKMDGLDPDNFVRKQKDYTLCGSYRKILHRPTAMTWSVMHYTDPDVPLAQADEDKLLGFDPPVIDEQGKFMAVQINLTLGTASYATMALREITKTDTSSHYQTGLTNAAEDQKYRGMADVEMDREEDIAVDGDTTMDTM</sequence>
<dbReference type="PROSITE" id="PS01268">
    <property type="entry name" value="UPF0024"/>
    <property type="match status" value="1"/>
</dbReference>
<evidence type="ECO:0000313" key="7">
    <source>
        <dbReference type="Proteomes" id="UP001163846"/>
    </source>
</evidence>
<reference evidence="6" key="1">
    <citation type="submission" date="2022-08" db="EMBL/GenBank/DDBJ databases">
        <authorList>
            <consortium name="DOE Joint Genome Institute"/>
            <person name="Min B."/>
            <person name="Riley R."/>
            <person name="Sierra-Patev S."/>
            <person name="Naranjo-Ortiz M."/>
            <person name="Looney B."/>
            <person name="Konkel Z."/>
            <person name="Slot J.C."/>
            <person name="Sakamoto Y."/>
            <person name="Steenwyk J.L."/>
            <person name="Rokas A."/>
            <person name="Carro J."/>
            <person name="Camarero S."/>
            <person name="Ferreira P."/>
            <person name="Molpeceres G."/>
            <person name="Ruiz-Duenas F.J."/>
            <person name="Serrano A."/>
            <person name="Henrissat B."/>
            <person name="Drula E."/>
            <person name="Hughes K.W."/>
            <person name="Mata J.L."/>
            <person name="Ishikawa N.K."/>
            <person name="Vargas-Isla R."/>
            <person name="Ushijima S."/>
            <person name="Smith C.A."/>
            <person name="Ahrendt S."/>
            <person name="Andreopoulos W."/>
            <person name="He G."/>
            <person name="Labutti K."/>
            <person name="Lipzen A."/>
            <person name="Ng V."/>
            <person name="Sandor L."/>
            <person name="Barry K."/>
            <person name="Martinez A.T."/>
            <person name="Xiao Y."/>
            <person name="Gibbons J.G."/>
            <person name="Terashima K."/>
            <person name="Hibbett D.S."/>
            <person name="Grigoriev I.V."/>
        </authorList>
    </citation>
    <scope>NUCLEOTIDE SEQUENCE</scope>
    <source>
        <strain evidence="6">TFB9207</strain>
    </source>
</reference>
<gene>
    <name evidence="6" type="ORF">F5878DRAFT_621063</name>
</gene>
<dbReference type="NCBIfam" id="TIGR00094">
    <property type="entry name" value="tRNA_TruD_broad"/>
    <property type="match status" value="1"/>
</dbReference>
<evidence type="ECO:0000259" key="5">
    <source>
        <dbReference type="PROSITE" id="PS50984"/>
    </source>
</evidence>
<dbReference type="InterPro" id="IPR020103">
    <property type="entry name" value="PsdUridine_synth_cat_dom_sf"/>
</dbReference>
<feature type="compositionally biased region" description="Basic and acidic residues" evidence="4">
    <location>
        <begin position="247"/>
        <end position="263"/>
    </location>
</feature>
<evidence type="ECO:0000256" key="2">
    <source>
        <dbReference type="ARBA" id="ARBA00022694"/>
    </source>
</evidence>
<name>A0AA38UEA0_9AGAR</name>
<accession>A0AA38UEA0</accession>
<feature type="domain" description="TRUD" evidence="5">
    <location>
        <begin position="494"/>
        <end position="750"/>
    </location>
</feature>
<dbReference type="PIRSF" id="PIRSF037016">
    <property type="entry name" value="Pseudouridin_synth_euk_prd"/>
    <property type="match status" value="1"/>
</dbReference>
<feature type="region of interest" description="Disordered" evidence="4">
    <location>
        <begin position="1"/>
        <end position="57"/>
    </location>
</feature>
<feature type="compositionally biased region" description="Polar residues" evidence="4">
    <location>
        <begin position="129"/>
        <end position="138"/>
    </location>
</feature>
<dbReference type="GO" id="GO:0005634">
    <property type="term" value="C:nucleus"/>
    <property type="evidence" value="ECO:0007669"/>
    <property type="project" value="TreeGrafter"/>
</dbReference>
<dbReference type="Pfam" id="PF01142">
    <property type="entry name" value="TruD"/>
    <property type="match status" value="1"/>
</dbReference>
<dbReference type="PROSITE" id="PS50984">
    <property type="entry name" value="TRUD"/>
    <property type="match status" value="1"/>
</dbReference>
<evidence type="ECO:0000313" key="6">
    <source>
        <dbReference type="EMBL" id="KAJ3837885.1"/>
    </source>
</evidence>
<keyword evidence="2" id="KW-0819">tRNA processing</keyword>
<dbReference type="SUPFAM" id="SSF55120">
    <property type="entry name" value="Pseudouridine synthase"/>
    <property type="match status" value="1"/>
</dbReference>
<protein>
    <submittedName>
        <fullName evidence="6">Pseudouridine synthase</fullName>
    </submittedName>
</protein>
<comment type="caution">
    <text evidence="6">The sequence shown here is derived from an EMBL/GenBank/DDBJ whole genome shotgun (WGS) entry which is preliminary data.</text>
</comment>
<dbReference type="GO" id="GO:0008033">
    <property type="term" value="P:tRNA processing"/>
    <property type="evidence" value="ECO:0007669"/>
    <property type="project" value="UniProtKB-KW"/>
</dbReference>